<proteinExistence type="predicted"/>
<name>A0AAD6IT11_DREDA</name>
<dbReference type="PANTHER" id="PTHR37535:SF4">
    <property type="entry name" value="FLUG DOMAIN-CONTAINING PROTEIN"/>
    <property type="match status" value="1"/>
</dbReference>
<dbReference type="InterPro" id="IPR021842">
    <property type="entry name" value="DUF3435"/>
</dbReference>
<gene>
    <name evidence="2" type="ORF">Dda_7019</name>
</gene>
<feature type="region of interest" description="Disordered" evidence="1">
    <location>
        <begin position="232"/>
        <end position="255"/>
    </location>
</feature>
<feature type="region of interest" description="Disordered" evidence="1">
    <location>
        <begin position="314"/>
        <end position="357"/>
    </location>
</feature>
<dbReference type="AlphaFoldDB" id="A0AAD6IT11"/>
<reference evidence="2" key="1">
    <citation type="submission" date="2023-01" db="EMBL/GenBank/DDBJ databases">
        <title>The chitinases involved in constricting ring structure development in the nematode-trapping fungus Drechslerella dactyloides.</title>
        <authorList>
            <person name="Wang R."/>
            <person name="Zhang L."/>
            <person name="Tang P."/>
            <person name="Li S."/>
            <person name="Liang L."/>
        </authorList>
    </citation>
    <scope>NUCLEOTIDE SEQUENCE</scope>
    <source>
        <strain evidence="2">YMF1.00031</strain>
    </source>
</reference>
<evidence type="ECO:0000256" key="1">
    <source>
        <dbReference type="SAM" id="MobiDB-lite"/>
    </source>
</evidence>
<dbReference type="Proteomes" id="UP001221413">
    <property type="component" value="Unassembled WGS sequence"/>
</dbReference>
<evidence type="ECO:0000313" key="3">
    <source>
        <dbReference type="Proteomes" id="UP001221413"/>
    </source>
</evidence>
<dbReference type="PANTHER" id="PTHR37535">
    <property type="entry name" value="FLUG DOMAIN PROTEIN"/>
    <property type="match status" value="1"/>
</dbReference>
<dbReference type="EMBL" id="JAQGDS010000009">
    <property type="protein sequence ID" value="KAJ6258104.1"/>
    <property type="molecule type" value="Genomic_DNA"/>
</dbReference>
<feature type="region of interest" description="Disordered" evidence="1">
    <location>
        <begin position="1"/>
        <end position="36"/>
    </location>
</feature>
<evidence type="ECO:0000313" key="2">
    <source>
        <dbReference type="EMBL" id="KAJ6258104.1"/>
    </source>
</evidence>
<feature type="compositionally biased region" description="Basic and acidic residues" evidence="1">
    <location>
        <begin position="234"/>
        <end position="246"/>
    </location>
</feature>
<feature type="compositionally biased region" description="Basic and acidic residues" evidence="1">
    <location>
        <begin position="1"/>
        <end position="12"/>
    </location>
</feature>
<keyword evidence="3" id="KW-1185">Reference proteome</keyword>
<sequence length="357" mass="40067">MPPVRRTTEARGQRNASRLGSYNPQKQLEVHSDPTPIGRNYSSATIALIQNVKKSWENTASALIKRLGLNAGFEQVLMAYNFRRAAANAINGTIFLRKDEKLNVNDIISHDIQSAFLGTPERVEILAAIERMGSRRHAQAPTSLTADEKNMVVEQDGELQELLARAAELKFRLRKDYGPLKNAASASESSYSDFKLMQTAITTWKASLYRAAFKEKRQDFFDNINEDEIASQLRPDKYKSSRREAHGPSSRSYSLPLVSRERSSIAEALFSHIQSDSSEAKQGCHWQHEVNSKNRLDTIENLIRLCQLSEGTTVYKKPSHTRKAESDHSVKATPEPPSQNASVPEPMMTGLDTSDYI</sequence>
<organism evidence="2 3">
    <name type="scientific">Drechslerella dactyloides</name>
    <name type="common">Nematode-trapping fungus</name>
    <name type="synonym">Arthrobotrys dactyloides</name>
    <dbReference type="NCBI Taxonomy" id="74499"/>
    <lineage>
        <taxon>Eukaryota</taxon>
        <taxon>Fungi</taxon>
        <taxon>Dikarya</taxon>
        <taxon>Ascomycota</taxon>
        <taxon>Pezizomycotina</taxon>
        <taxon>Orbiliomycetes</taxon>
        <taxon>Orbiliales</taxon>
        <taxon>Orbiliaceae</taxon>
        <taxon>Drechslerella</taxon>
    </lineage>
</organism>
<feature type="compositionally biased region" description="Polar residues" evidence="1">
    <location>
        <begin position="14"/>
        <end position="26"/>
    </location>
</feature>
<comment type="caution">
    <text evidence="2">The sequence shown here is derived from an EMBL/GenBank/DDBJ whole genome shotgun (WGS) entry which is preliminary data.</text>
</comment>
<protein>
    <submittedName>
        <fullName evidence="2">Uncharacterized protein</fullName>
    </submittedName>
</protein>
<accession>A0AAD6IT11</accession>
<dbReference type="Pfam" id="PF11917">
    <property type="entry name" value="DUF3435"/>
    <property type="match status" value="1"/>
</dbReference>